<organism evidence="3 4">
    <name type="scientific">Azospira restricta</name>
    <dbReference type="NCBI Taxonomy" id="404405"/>
    <lineage>
        <taxon>Bacteria</taxon>
        <taxon>Pseudomonadati</taxon>
        <taxon>Pseudomonadota</taxon>
        <taxon>Betaproteobacteria</taxon>
        <taxon>Rhodocyclales</taxon>
        <taxon>Rhodocyclaceae</taxon>
        <taxon>Azospira</taxon>
    </lineage>
</organism>
<dbReference type="CDD" id="cd01014">
    <property type="entry name" value="nicotinamidase_related"/>
    <property type="match status" value="1"/>
</dbReference>
<dbReference type="InterPro" id="IPR000868">
    <property type="entry name" value="Isochorismatase-like_dom"/>
</dbReference>
<evidence type="ECO:0000259" key="2">
    <source>
        <dbReference type="Pfam" id="PF00857"/>
    </source>
</evidence>
<dbReference type="AlphaFoldDB" id="A0A974SP64"/>
<gene>
    <name evidence="3" type="ORF">IWH25_00670</name>
</gene>
<protein>
    <submittedName>
        <fullName evidence="3">Cysteine hydrolase</fullName>
    </submittedName>
</protein>
<dbReference type="EMBL" id="CP064781">
    <property type="protein sequence ID" value="QRJ63908.1"/>
    <property type="molecule type" value="Genomic_DNA"/>
</dbReference>
<dbReference type="GO" id="GO:0016787">
    <property type="term" value="F:hydrolase activity"/>
    <property type="evidence" value="ECO:0007669"/>
    <property type="project" value="UniProtKB-KW"/>
</dbReference>
<dbReference type="Pfam" id="PF00857">
    <property type="entry name" value="Isochorismatase"/>
    <property type="match status" value="1"/>
</dbReference>
<reference evidence="3" key="1">
    <citation type="submission" date="2020-11" db="EMBL/GenBank/DDBJ databases">
        <title>Azospira restricta DSM 18626 genome sequence.</title>
        <authorList>
            <person name="Moe W.M."/>
        </authorList>
    </citation>
    <scope>NUCLEOTIDE SEQUENCE</scope>
    <source>
        <strain evidence="3">DSM 18626</strain>
    </source>
</reference>
<sequence>MNPPRTLAEIAGRSRPEIDWTRTALVLIDHQREYVEGRLPLAGMPAAVGECATLLQRARARGVPVFHVRHALPPGAPVFADGGPLAEFIGDLAPRAGEHVVAKTRPNAFAGTDLQQQLAAAGVGQLLIAGFMTHLCVSTTTRAAAELGYLNWVVAAACATRDLPLPWGETVAAADVQRAALAELNDAFATVLRDCAALPA</sequence>
<dbReference type="InterPro" id="IPR036380">
    <property type="entry name" value="Isochorismatase-like_sf"/>
</dbReference>
<name>A0A974SP64_9RHOO</name>
<dbReference type="Proteomes" id="UP000663444">
    <property type="component" value="Chromosome"/>
</dbReference>
<feature type="domain" description="Isochorismatase-like" evidence="2">
    <location>
        <begin position="23"/>
        <end position="192"/>
    </location>
</feature>
<dbReference type="KEGG" id="ares:IWH25_00670"/>
<dbReference type="PANTHER" id="PTHR43540:SF15">
    <property type="entry name" value="BLR5631 PROTEIN"/>
    <property type="match status" value="1"/>
</dbReference>
<evidence type="ECO:0000256" key="1">
    <source>
        <dbReference type="ARBA" id="ARBA00022801"/>
    </source>
</evidence>
<dbReference type="InterPro" id="IPR050272">
    <property type="entry name" value="Isochorismatase-like_hydrls"/>
</dbReference>
<proteinExistence type="predicted"/>
<dbReference type="PANTHER" id="PTHR43540">
    <property type="entry name" value="PEROXYUREIDOACRYLATE/UREIDOACRYLATE AMIDOHYDROLASE-RELATED"/>
    <property type="match status" value="1"/>
</dbReference>
<evidence type="ECO:0000313" key="3">
    <source>
        <dbReference type="EMBL" id="QRJ63908.1"/>
    </source>
</evidence>
<accession>A0A974SP64</accession>
<dbReference type="RefSeq" id="WP_203387440.1">
    <property type="nucleotide sequence ID" value="NZ_CP064781.1"/>
</dbReference>
<keyword evidence="4" id="KW-1185">Reference proteome</keyword>
<keyword evidence="1 3" id="KW-0378">Hydrolase</keyword>
<dbReference type="Gene3D" id="3.40.50.850">
    <property type="entry name" value="Isochorismatase-like"/>
    <property type="match status" value="1"/>
</dbReference>
<evidence type="ECO:0000313" key="4">
    <source>
        <dbReference type="Proteomes" id="UP000663444"/>
    </source>
</evidence>
<dbReference type="SUPFAM" id="SSF52499">
    <property type="entry name" value="Isochorismatase-like hydrolases"/>
    <property type="match status" value="1"/>
</dbReference>